<dbReference type="PANTHER" id="PTHR20982:SF3">
    <property type="entry name" value="MITOCHONDRIAL RIBOSOME RECYCLING FACTOR PSEUDO 1"/>
    <property type="match status" value="1"/>
</dbReference>
<dbReference type="EMBL" id="JARGDH010000001">
    <property type="protein sequence ID" value="KAL0280167.1"/>
    <property type="molecule type" value="Genomic_DNA"/>
</dbReference>
<dbReference type="InterPro" id="IPR036191">
    <property type="entry name" value="RRF_sf"/>
</dbReference>
<dbReference type="GO" id="GO:0006412">
    <property type="term" value="P:translation"/>
    <property type="evidence" value="ECO:0007669"/>
    <property type="project" value="UniProtKB-KW"/>
</dbReference>
<organism evidence="6">
    <name type="scientific">Menopon gallinae</name>
    <name type="common">poultry shaft louse</name>
    <dbReference type="NCBI Taxonomy" id="328185"/>
    <lineage>
        <taxon>Eukaryota</taxon>
        <taxon>Metazoa</taxon>
        <taxon>Ecdysozoa</taxon>
        <taxon>Arthropoda</taxon>
        <taxon>Hexapoda</taxon>
        <taxon>Insecta</taxon>
        <taxon>Pterygota</taxon>
        <taxon>Neoptera</taxon>
        <taxon>Paraneoptera</taxon>
        <taxon>Psocodea</taxon>
        <taxon>Troctomorpha</taxon>
        <taxon>Phthiraptera</taxon>
        <taxon>Amblycera</taxon>
        <taxon>Menoponidae</taxon>
        <taxon>Menopon</taxon>
    </lineage>
</organism>
<comment type="similarity">
    <text evidence="1">Belongs to the RRF family.</text>
</comment>
<dbReference type="InterPro" id="IPR023584">
    <property type="entry name" value="Ribosome_recyc_fac_dom"/>
</dbReference>
<sequence>MFVVFLTSVPSFEHAVWGIRNSQDSLVWSNPYSTRSVRFKYGGFQYCGSEMCHPSFASVYLSRSFAKGKNKVKSGIKIIAVNDQELGELFEVEKLKEDFSKPISHMVKMYMEQLSIRSAAGAIEGIPVKYDGNTYTVQDLAEIGRKGTKEVILEMDAFVDAIPSVITALSNSALGLNPSQQGSSIIIPIPKVTREYREKLAKGAKLCFTSTKDAIKKVQAKYIRVVDDNETLSVDFKANLKTQLTYLASKTIAEAELIYKNKEKELLSSE</sequence>
<evidence type="ECO:0000256" key="2">
    <source>
        <dbReference type="ARBA" id="ARBA00020581"/>
    </source>
</evidence>
<gene>
    <name evidence="6" type="ORF">PYX00_001540</name>
</gene>
<evidence type="ECO:0000313" key="6">
    <source>
        <dbReference type="EMBL" id="KAL0280167.1"/>
    </source>
</evidence>
<comment type="caution">
    <text evidence="6">The sequence shown here is derived from an EMBL/GenBank/DDBJ whole genome shotgun (WGS) entry which is preliminary data.</text>
</comment>
<evidence type="ECO:0000256" key="1">
    <source>
        <dbReference type="ARBA" id="ARBA00005912"/>
    </source>
</evidence>
<evidence type="ECO:0000259" key="5">
    <source>
        <dbReference type="Pfam" id="PF01765"/>
    </source>
</evidence>
<dbReference type="InterPro" id="IPR002661">
    <property type="entry name" value="Ribosome_recyc_fac"/>
</dbReference>
<evidence type="ECO:0000256" key="3">
    <source>
        <dbReference type="ARBA" id="ARBA00022917"/>
    </source>
</evidence>
<feature type="domain" description="Ribosome recycling factor" evidence="5">
    <location>
        <begin position="115"/>
        <end position="267"/>
    </location>
</feature>
<proteinExistence type="inferred from homology"/>
<dbReference type="PANTHER" id="PTHR20982">
    <property type="entry name" value="RIBOSOME RECYCLING FACTOR"/>
    <property type="match status" value="1"/>
</dbReference>
<dbReference type="Pfam" id="PF01765">
    <property type="entry name" value="RRF"/>
    <property type="match status" value="1"/>
</dbReference>
<dbReference type="SUPFAM" id="SSF55194">
    <property type="entry name" value="Ribosome recycling factor, RRF"/>
    <property type="match status" value="1"/>
</dbReference>
<dbReference type="GO" id="GO:0005739">
    <property type="term" value="C:mitochondrion"/>
    <property type="evidence" value="ECO:0007669"/>
    <property type="project" value="TreeGrafter"/>
</dbReference>
<keyword evidence="3" id="KW-0648">Protein biosynthesis</keyword>
<dbReference type="AlphaFoldDB" id="A0AAW2ICR7"/>
<evidence type="ECO:0000256" key="4">
    <source>
        <dbReference type="ARBA" id="ARBA00033107"/>
    </source>
</evidence>
<name>A0AAW2ICR7_9NEOP</name>
<protein>
    <recommendedName>
        <fullName evidence="2">Ribosome-recycling factor, mitochondrial</fullName>
    </recommendedName>
    <alternativeName>
        <fullName evidence="4">Ribosome-releasing factor, mitochondrial</fullName>
    </alternativeName>
</protein>
<dbReference type="GO" id="GO:0043023">
    <property type="term" value="F:ribosomal large subunit binding"/>
    <property type="evidence" value="ECO:0007669"/>
    <property type="project" value="TreeGrafter"/>
</dbReference>
<accession>A0AAW2ICR7</accession>
<reference evidence="6" key="1">
    <citation type="journal article" date="2024" name="Gigascience">
        <title>Chromosome-level genome of the poultry shaft louse Menopon gallinae provides insight into the host-switching and adaptive evolution of parasitic lice.</title>
        <authorList>
            <person name="Xu Y."/>
            <person name="Ma L."/>
            <person name="Liu S."/>
            <person name="Liang Y."/>
            <person name="Liu Q."/>
            <person name="He Z."/>
            <person name="Tian L."/>
            <person name="Duan Y."/>
            <person name="Cai W."/>
            <person name="Li H."/>
            <person name="Song F."/>
        </authorList>
    </citation>
    <scope>NUCLEOTIDE SEQUENCE</scope>
    <source>
        <strain evidence="6">Cailab_2023a</strain>
    </source>
</reference>
<dbReference type="Gene3D" id="3.30.1360.40">
    <property type="match status" value="1"/>
</dbReference>
<dbReference type="Gene3D" id="1.10.132.20">
    <property type="entry name" value="Ribosome-recycling factor"/>
    <property type="match status" value="1"/>
</dbReference>